<dbReference type="InterPro" id="IPR027370">
    <property type="entry name" value="Znf-RING_euk"/>
</dbReference>
<organism evidence="9 10">
    <name type="scientific">Strongylocentrotus purpuratus</name>
    <name type="common">Purple sea urchin</name>
    <dbReference type="NCBI Taxonomy" id="7668"/>
    <lineage>
        <taxon>Eukaryota</taxon>
        <taxon>Metazoa</taxon>
        <taxon>Echinodermata</taxon>
        <taxon>Eleutherozoa</taxon>
        <taxon>Echinozoa</taxon>
        <taxon>Echinoidea</taxon>
        <taxon>Euechinoidea</taxon>
        <taxon>Echinacea</taxon>
        <taxon>Camarodonta</taxon>
        <taxon>Echinidea</taxon>
        <taxon>Strongylocentrotidae</taxon>
        <taxon>Strongylocentrotus</taxon>
    </lineage>
</organism>
<dbReference type="PANTHER" id="PTHR25462:SF229">
    <property type="entry name" value="TRANSCRIPTION INTERMEDIARY FACTOR 1-BETA"/>
    <property type="match status" value="1"/>
</dbReference>
<keyword evidence="1" id="KW-0597">Phosphoprotein</keyword>
<dbReference type="InterPro" id="IPR011042">
    <property type="entry name" value="6-blade_b-propeller_TolB-like"/>
</dbReference>
<keyword evidence="10" id="KW-1185">Reference proteome</keyword>
<evidence type="ECO:0000256" key="4">
    <source>
        <dbReference type="ARBA" id="ARBA00022833"/>
    </source>
</evidence>
<dbReference type="SMART" id="SM00336">
    <property type="entry name" value="BBOX"/>
    <property type="match status" value="2"/>
</dbReference>
<dbReference type="Gene3D" id="3.30.40.10">
    <property type="entry name" value="Zinc/RING finger domain, C3HC4 (zinc finger)"/>
    <property type="match status" value="1"/>
</dbReference>
<evidence type="ECO:0000256" key="1">
    <source>
        <dbReference type="ARBA" id="ARBA00022553"/>
    </source>
</evidence>
<keyword evidence="4" id="KW-0862">Zinc</keyword>
<reference evidence="9" key="2">
    <citation type="submission" date="2021-01" db="UniProtKB">
        <authorList>
            <consortium name="EnsemblMetazoa"/>
        </authorList>
    </citation>
    <scope>IDENTIFICATION</scope>
</reference>
<dbReference type="RefSeq" id="XP_030835185.1">
    <property type="nucleotide sequence ID" value="XM_030979325.1"/>
</dbReference>
<dbReference type="InterPro" id="IPR037372">
    <property type="entry name" value="TRIM66_Bbox1_Znf"/>
</dbReference>
<dbReference type="CDD" id="cd19756">
    <property type="entry name" value="Bbox2"/>
    <property type="match status" value="1"/>
</dbReference>
<dbReference type="PANTHER" id="PTHR25462">
    <property type="entry name" value="BONUS, ISOFORM C-RELATED"/>
    <property type="match status" value="1"/>
</dbReference>
<dbReference type="SUPFAM" id="SSF57850">
    <property type="entry name" value="RING/U-box"/>
    <property type="match status" value="1"/>
</dbReference>
<dbReference type="SUPFAM" id="SSF57845">
    <property type="entry name" value="B-box zinc-binding domain"/>
    <property type="match status" value="1"/>
</dbReference>
<protein>
    <submittedName>
        <fullName evidence="9">Uncharacterized protein</fullName>
    </submittedName>
</protein>
<dbReference type="PROSITE" id="PS00518">
    <property type="entry name" value="ZF_RING_1"/>
    <property type="match status" value="1"/>
</dbReference>
<proteinExistence type="predicted"/>
<dbReference type="SUPFAM" id="SSF69304">
    <property type="entry name" value="Tricorn protease N-terminal domain"/>
    <property type="match status" value="1"/>
</dbReference>
<evidence type="ECO:0000259" key="8">
    <source>
        <dbReference type="PROSITE" id="PS50119"/>
    </source>
</evidence>
<evidence type="ECO:0000313" key="9">
    <source>
        <dbReference type="EnsemblMetazoa" id="XP_030835185"/>
    </source>
</evidence>
<dbReference type="InterPro" id="IPR017907">
    <property type="entry name" value="Znf_RING_CS"/>
</dbReference>
<feature type="domain" description="B box-type" evidence="8">
    <location>
        <begin position="161"/>
        <end position="202"/>
    </location>
</feature>
<dbReference type="OrthoDB" id="1630758at2759"/>
<dbReference type="Pfam" id="PF25287">
    <property type="entry name" value="zf-B_box_Trim66"/>
    <property type="match status" value="1"/>
</dbReference>
<keyword evidence="3 5" id="KW-0863">Zinc-finger</keyword>
<dbReference type="InterPro" id="IPR047153">
    <property type="entry name" value="TRIM45/56/19-like"/>
</dbReference>
<evidence type="ECO:0000256" key="6">
    <source>
        <dbReference type="SAM" id="Coils"/>
    </source>
</evidence>
<dbReference type="InterPro" id="IPR000315">
    <property type="entry name" value="Znf_B-box"/>
</dbReference>
<dbReference type="Proteomes" id="UP000007110">
    <property type="component" value="Unassembled WGS sequence"/>
</dbReference>
<dbReference type="GO" id="GO:0008270">
    <property type="term" value="F:zinc ion binding"/>
    <property type="evidence" value="ECO:0007669"/>
    <property type="project" value="UniProtKB-KW"/>
</dbReference>
<dbReference type="Pfam" id="PF13445">
    <property type="entry name" value="zf-RING_UBOX"/>
    <property type="match status" value="1"/>
</dbReference>
<dbReference type="GeneID" id="593824"/>
<sequence>MAEKTEKEKPTSSPENLTCPLCLDIFDEATILTSCGHTFCRKCLKNYDLSHQDLDHMICPLCREVTKLSANRVDDFLANVTVNGLVDDYHAKCGGMNAILEMRPKCTACKRQEVAVSFCTTCNGYLCEQCLTGHQNMSLTFEAHEIVSIQDIISGKVSIGHLSEKCCIHKQENKDMFCEDCKVHVCFKCVIVGHQNHKIKNQADFEQELRLKVNDLVQRCATKKSELEKNIQNVEVQRHEVYTAVQKLLDNVSQAYSIKAKELEENHRNLIEQINAVKRSFEDELNVLKSKDRQRIKSICSSITLVSNDRLGRLETDSLSAHTLLCEELDAILKEATDHTSATAITKKAHEKRFKPADDTRLELGSILQSATDHTSAAPITKKAQEKRFNPAYDTRLDLGSISEPDTKLQVIQCVYLRGMMYGMTKYSDDSAAIGYWDAHGIDIIDSAGNKHQYANIPSNMKCLDLMFQQDRSLCLSTSSDKAHIYSPNGSRKSIIHHVKSSTYYLRLNKSSSDEILITTGEKQVYIYNPTGSTLKHTVPTKHNNTRQVSATRSGLIVTSSCCHSNQSVVAVYDRNGNAGKSLQAPNDVYLYAALDEQDRVYVASVDQENGNVGIRLYDLDGLNLKERVEFNVLNLTLGWEWCYLVSLSPDMLAFACQNKLYFIKVSL</sequence>
<dbReference type="InterPro" id="IPR001841">
    <property type="entry name" value="Znf_RING"/>
</dbReference>
<keyword evidence="2" id="KW-0479">Metal-binding</keyword>
<dbReference type="Gene3D" id="2.120.10.30">
    <property type="entry name" value="TolB, C-terminal domain"/>
    <property type="match status" value="1"/>
</dbReference>
<feature type="domain" description="B box-type" evidence="8">
    <location>
        <begin position="101"/>
        <end position="149"/>
    </location>
</feature>
<evidence type="ECO:0000313" key="10">
    <source>
        <dbReference type="Proteomes" id="UP000007110"/>
    </source>
</evidence>
<evidence type="ECO:0000256" key="5">
    <source>
        <dbReference type="PROSITE-ProRule" id="PRU00024"/>
    </source>
</evidence>
<dbReference type="Gene3D" id="3.30.160.60">
    <property type="entry name" value="Classic Zinc Finger"/>
    <property type="match status" value="1"/>
</dbReference>
<dbReference type="KEGG" id="spu:593824"/>
<keyword evidence="6" id="KW-0175">Coiled coil</keyword>
<evidence type="ECO:0000256" key="2">
    <source>
        <dbReference type="ARBA" id="ARBA00022723"/>
    </source>
</evidence>
<dbReference type="InterPro" id="IPR013083">
    <property type="entry name" value="Znf_RING/FYVE/PHD"/>
</dbReference>
<dbReference type="EnsemblMetazoa" id="XM_030979325">
    <property type="protein sequence ID" value="XP_030835185"/>
    <property type="gene ID" value="LOC593824"/>
</dbReference>
<evidence type="ECO:0000259" key="7">
    <source>
        <dbReference type="PROSITE" id="PS50089"/>
    </source>
</evidence>
<feature type="coiled-coil region" evidence="6">
    <location>
        <begin position="217"/>
        <end position="291"/>
    </location>
</feature>
<dbReference type="PROSITE" id="PS50119">
    <property type="entry name" value="ZF_BBOX"/>
    <property type="match status" value="2"/>
</dbReference>
<reference evidence="10" key="1">
    <citation type="submission" date="2015-02" db="EMBL/GenBank/DDBJ databases">
        <title>Genome sequencing for Strongylocentrotus purpuratus.</title>
        <authorList>
            <person name="Murali S."/>
            <person name="Liu Y."/>
            <person name="Vee V."/>
            <person name="English A."/>
            <person name="Wang M."/>
            <person name="Skinner E."/>
            <person name="Han Y."/>
            <person name="Muzny D.M."/>
            <person name="Worley K.C."/>
            <person name="Gibbs R.A."/>
        </authorList>
    </citation>
    <scope>NUCLEOTIDE SEQUENCE</scope>
</reference>
<feature type="domain" description="RING-type" evidence="7">
    <location>
        <begin position="19"/>
        <end position="63"/>
    </location>
</feature>
<evidence type="ECO:0000256" key="3">
    <source>
        <dbReference type="ARBA" id="ARBA00022771"/>
    </source>
</evidence>
<dbReference type="PROSITE" id="PS50089">
    <property type="entry name" value="ZF_RING_2"/>
    <property type="match status" value="1"/>
</dbReference>
<accession>A0A7M7SVU6</accession>
<dbReference type="AlphaFoldDB" id="A0A7M7SVU6"/>
<name>A0A7M7SVU6_STRPU</name>
<dbReference type="SMART" id="SM00184">
    <property type="entry name" value="RING"/>
    <property type="match status" value="1"/>
</dbReference>